<sequence>MEKLHGHVSAHPDILSLENRCLVTLPSLKSTVSASPLFQSLQISHMTQADLYCLNNSNCLLSEPPSWRAQHFSKGL</sequence>
<evidence type="ECO:0000313" key="1">
    <source>
        <dbReference type="EMBL" id="PNJ36159.1"/>
    </source>
</evidence>
<dbReference type="InterPro" id="IPR008850">
    <property type="entry name" value="TEP1_N"/>
</dbReference>
<protein>
    <submittedName>
        <fullName evidence="1">TEP1 isoform 1</fullName>
    </submittedName>
</protein>
<organism evidence="1">
    <name type="scientific">Pongo abelii</name>
    <name type="common">Sumatran orangutan</name>
    <name type="synonym">Pongo pygmaeus abelii</name>
    <dbReference type="NCBI Taxonomy" id="9601"/>
    <lineage>
        <taxon>Eukaryota</taxon>
        <taxon>Metazoa</taxon>
        <taxon>Chordata</taxon>
        <taxon>Craniata</taxon>
        <taxon>Vertebrata</taxon>
        <taxon>Euteleostomi</taxon>
        <taxon>Mammalia</taxon>
        <taxon>Eutheria</taxon>
        <taxon>Euarchontoglires</taxon>
        <taxon>Primates</taxon>
        <taxon>Haplorrhini</taxon>
        <taxon>Catarrhini</taxon>
        <taxon>Hominidae</taxon>
        <taxon>Pongo</taxon>
    </lineage>
</organism>
<reference evidence="1" key="1">
    <citation type="submission" date="2017-12" db="EMBL/GenBank/DDBJ databases">
        <title>High-resolution comparative analysis of great ape genomes.</title>
        <authorList>
            <person name="Pollen A."/>
            <person name="Hastie A."/>
            <person name="Hormozdiari F."/>
            <person name="Dougherty M."/>
            <person name="Liu R."/>
            <person name="Chaisson M."/>
            <person name="Hoppe E."/>
            <person name="Hill C."/>
            <person name="Pang A."/>
            <person name="Hillier L."/>
            <person name="Baker C."/>
            <person name="Armstrong J."/>
            <person name="Shendure J."/>
            <person name="Paten B."/>
            <person name="Wilson R."/>
            <person name="Chao H."/>
            <person name="Schneider V."/>
            <person name="Ventura M."/>
            <person name="Kronenberg Z."/>
            <person name="Murali S."/>
            <person name="Gordon D."/>
            <person name="Cantsilieris S."/>
            <person name="Munson K."/>
            <person name="Nelson B."/>
            <person name="Raja A."/>
            <person name="Underwood J."/>
            <person name="Diekhans M."/>
            <person name="Fiddes I."/>
            <person name="Haussler D."/>
            <person name="Eichler E."/>
        </authorList>
    </citation>
    <scope>NUCLEOTIDE SEQUENCE [LARGE SCALE GENOMIC DNA]</scope>
    <source>
        <strain evidence="1">Susie</strain>
    </source>
</reference>
<comment type="caution">
    <text evidence="1">The sequence shown here is derived from an EMBL/GenBank/DDBJ whole genome shotgun (WGS) entry which is preliminary data.</text>
</comment>
<dbReference type="Pfam" id="PF05386">
    <property type="entry name" value="TEP1_N"/>
    <property type="match status" value="1"/>
</dbReference>
<dbReference type="GO" id="GO:0003720">
    <property type="term" value="F:telomerase activity"/>
    <property type="evidence" value="ECO:0007669"/>
    <property type="project" value="TreeGrafter"/>
</dbReference>
<dbReference type="InterPro" id="IPR052652">
    <property type="entry name" value="Telomerase_Complex_Comp"/>
</dbReference>
<gene>
    <name evidence="1" type="ORF">CR201_G0032959</name>
</gene>
<feature type="non-terminal residue" evidence="1">
    <location>
        <position position="76"/>
    </location>
</feature>
<dbReference type="GO" id="GO:0070034">
    <property type="term" value="F:telomerase RNA binding"/>
    <property type="evidence" value="ECO:0007669"/>
    <property type="project" value="TreeGrafter"/>
</dbReference>
<accession>A0A2J8TT25</accession>
<dbReference type="PANTHER" id="PTHR44791">
    <property type="entry name" value="TELOMERASE PROTEIN COMPONENT 1 TEP1"/>
    <property type="match status" value="1"/>
</dbReference>
<dbReference type="PANTHER" id="PTHR44791:SF1">
    <property type="entry name" value="TELOMERASE PROTEIN COMPONENT 1"/>
    <property type="match status" value="1"/>
</dbReference>
<dbReference type="PROSITE" id="PS51226">
    <property type="entry name" value="TEP1_N"/>
    <property type="match status" value="1"/>
</dbReference>
<dbReference type="GO" id="GO:0005697">
    <property type="term" value="C:telomerase holoenzyme complex"/>
    <property type="evidence" value="ECO:0007669"/>
    <property type="project" value="TreeGrafter"/>
</dbReference>
<dbReference type="AlphaFoldDB" id="A0A2J8TT25"/>
<name>A0A2J8TT25_PONAB</name>
<dbReference type="GO" id="GO:0000722">
    <property type="term" value="P:telomere maintenance via recombination"/>
    <property type="evidence" value="ECO:0007669"/>
    <property type="project" value="TreeGrafter"/>
</dbReference>
<dbReference type="EMBL" id="NDHI03003485">
    <property type="protein sequence ID" value="PNJ36159.1"/>
    <property type="molecule type" value="Genomic_DNA"/>
</dbReference>
<proteinExistence type="predicted"/>